<dbReference type="SUPFAM" id="SSF81383">
    <property type="entry name" value="F-box domain"/>
    <property type="match status" value="1"/>
</dbReference>
<dbReference type="SUPFAM" id="SSF52047">
    <property type="entry name" value="RNI-like"/>
    <property type="match status" value="1"/>
</dbReference>
<dbReference type="InterPro" id="IPR001810">
    <property type="entry name" value="F-box_dom"/>
</dbReference>
<sequence length="411" mass="46706">MKQLPNELIHQMIGLLDDIGDFPTLYDCSLVCRVWNDICRPKVFRRVVIRTDNFHTRFGFLHFTASHLSKYIVDLTIQWDECILTTPGWMPDCLLRLKSLQILRLDNCRSAPPPIVPAPFALGILSLIASVPLKALYLGSWSFLKDASDLLYILSCCSSSLEDLLIQKTSYDHGTIVDSGTSRVPPVQIHLESLRRLQLFEWIGNAPVPPTNLIECPNLERLEITRTHAGPWDIPSWIPAGLSELILHVEPETWMPGLGTSIRPSRLTIDVTNQGYSIASYLEVMEWVEDCIDHHIPFPDLLRHLTVKINTYPRSLGTHHSPELEDYMAMSGALQQIHERRRLERITVNIIYTTDDEGTGVDGELEVTKLDVAFSQLVDTGLFYVTFEWTDGRQRTLMHHVFQSRGADSAP</sequence>
<dbReference type="AlphaFoldDB" id="A0A067ND61"/>
<dbReference type="HOGENOM" id="CLU_039084_0_0_1"/>
<protein>
    <recommendedName>
        <fullName evidence="1">F-box domain-containing protein</fullName>
    </recommendedName>
</protein>
<dbReference type="Gene3D" id="1.20.1280.50">
    <property type="match status" value="1"/>
</dbReference>
<feature type="domain" description="F-box" evidence="1">
    <location>
        <begin position="2"/>
        <end position="50"/>
    </location>
</feature>
<dbReference type="OrthoDB" id="2788229at2759"/>
<name>A0A067ND61_PLEO1</name>
<organism evidence="2 3">
    <name type="scientific">Pleurotus ostreatus (strain PC15)</name>
    <name type="common">Oyster mushroom</name>
    <dbReference type="NCBI Taxonomy" id="1137138"/>
    <lineage>
        <taxon>Eukaryota</taxon>
        <taxon>Fungi</taxon>
        <taxon>Dikarya</taxon>
        <taxon>Basidiomycota</taxon>
        <taxon>Agaricomycotina</taxon>
        <taxon>Agaricomycetes</taxon>
        <taxon>Agaricomycetidae</taxon>
        <taxon>Agaricales</taxon>
        <taxon>Pleurotineae</taxon>
        <taxon>Pleurotaceae</taxon>
        <taxon>Pleurotus</taxon>
    </lineage>
</organism>
<dbReference type="Proteomes" id="UP000027073">
    <property type="component" value="Unassembled WGS sequence"/>
</dbReference>
<gene>
    <name evidence="2" type="ORF">PLEOSDRAFT_1106677</name>
</gene>
<dbReference type="Pfam" id="PF12937">
    <property type="entry name" value="F-box-like"/>
    <property type="match status" value="1"/>
</dbReference>
<dbReference type="EMBL" id="KL198010">
    <property type="protein sequence ID" value="KDQ25779.1"/>
    <property type="molecule type" value="Genomic_DNA"/>
</dbReference>
<evidence type="ECO:0000313" key="3">
    <source>
        <dbReference type="Proteomes" id="UP000027073"/>
    </source>
</evidence>
<evidence type="ECO:0000259" key="1">
    <source>
        <dbReference type="Pfam" id="PF12937"/>
    </source>
</evidence>
<dbReference type="Gene3D" id="3.80.10.10">
    <property type="entry name" value="Ribonuclease Inhibitor"/>
    <property type="match status" value="1"/>
</dbReference>
<dbReference type="InterPro" id="IPR032675">
    <property type="entry name" value="LRR_dom_sf"/>
</dbReference>
<proteinExistence type="predicted"/>
<dbReference type="InParanoid" id="A0A067ND61"/>
<reference evidence="3" key="1">
    <citation type="journal article" date="2014" name="Proc. Natl. Acad. Sci. U.S.A.">
        <title>Extensive sampling of basidiomycete genomes demonstrates inadequacy of the white-rot/brown-rot paradigm for wood decay fungi.</title>
        <authorList>
            <person name="Riley R."/>
            <person name="Salamov A.A."/>
            <person name="Brown D.W."/>
            <person name="Nagy L.G."/>
            <person name="Floudas D."/>
            <person name="Held B.W."/>
            <person name="Levasseur A."/>
            <person name="Lombard V."/>
            <person name="Morin E."/>
            <person name="Otillar R."/>
            <person name="Lindquist E.A."/>
            <person name="Sun H."/>
            <person name="LaButti K.M."/>
            <person name="Schmutz J."/>
            <person name="Jabbour D."/>
            <person name="Luo H."/>
            <person name="Baker S.E."/>
            <person name="Pisabarro A.G."/>
            <person name="Walton J.D."/>
            <person name="Blanchette R.A."/>
            <person name="Henrissat B."/>
            <person name="Martin F."/>
            <person name="Cullen D."/>
            <person name="Hibbett D.S."/>
            <person name="Grigoriev I.V."/>
        </authorList>
    </citation>
    <scope>NUCLEOTIDE SEQUENCE [LARGE SCALE GENOMIC DNA]</scope>
    <source>
        <strain evidence="3">PC15</strain>
    </source>
</reference>
<dbReference type="VEuPathDB" id="FungiDB:PLEOSDRAFT_1106677"/>
<dbReference type="InterPro" id="IPR036047">
    <property type="entry name" value="F-box-like_dom_sf"/>
</dbReference>
<accession>A0A067ND61</accession>
<evidence type="ECO:0000313" key="2">
    <source>
        <dbReference type="EMBL" id="KDQ25779.1"/>
    </source>
</evidence>